<comment type="subcellular location">
    <subcellularLocation>
        <location evidence="2">Cell projection</location>
        <location evidence="2">Cilium</location>
    </subcellularLocation>
    <subcellularLocation>
        <location evidence="1">Cytoplasm</location>
        <location evidence="1">Cytoskeleton</location>
        <location evidence="1">Microtubule organizing center</location>
        <location evidence="1">Centrosome</location>
        <location evidence="1">Centriole</location>
    </subcellularLocation>
</comment>
<evidence type="ECO:0000256" key="1">
    <source>
        <dbReference type="ARBA" id="ARBA00004114"/>
    </source>
</evidence>
<reference evidence="10 11" key="1">
    <citation type="submission" date="2022-05" db="EMBL/GenBank/DDBJ databases">
        <authorList>
            <consortium name="Genoscope - CEA"/>
            <person name="William W."/>
        </authorList>
    </citation>
    <scope>NUCLEOTIDE SEQUENCE [LARGE SCALE GENOMIC DNA]</scope>
</reference>
<sequence>MAQSFDFTEEEIRRKLEELGYSHIPRDKLNQFQRDLKELIESERSTSEESGLLRSGDSPSSVNESYYTDSYLDRSKGTETSSSPFDASDSSTEPRQLLNRHRYPLEDSAFPRPKSAPSLAKTKINHQPYGKENVHYHPVKPPTRGESTTTAESSPQEQSRTSSRNIKRKVLRRKDGEPRVFDESFTTNESVTDISDLEQRLRDLPLNSGDVDDADVISIDSEVGPNNFRPWENYAERGLPSFIRPSSRHPHTRQLKKSDPVSRYHQFKYEWQANKAPGEKSHKNLRWNVRGKMLQCDVFEKPQRNFVPNNYVVPTEKKRQALRWEVRSSLARV</sequence>
<dbReference type="GO" id="GO:0005814">
    <property type="term" value="C:centriole"/>
    <property type="evidence" value="ECO:0007669"/>
    <property type="project" value="UniProtKB-SubCell"/>
</dbReference>
<gene>
    <name evidence="10" type="ORF">PMEA_00031526</name>
</gene>
<accession>A0AAU9W4U0</accession>
<keyword evidence="5" id="KW-0970">Cilium biogenesis/degradation</keyword>
<feature type="domain" description="Centriolar and ciliogenesis-associated protein HYLS1 C-terminal" evidence="9">
    <location>
        <begin position="243"/>
        <end position="331"/>
    </location>
</feature>
<proteinExistence type="inferred from homology"/>
<feature type="compositionally biased region" description="Low complexity" evidence="8">
    <location>
        <begin position="81"/>
        <end position="91"/>
    </location>
</feature>
<dbReference type="InterPro" id="IPR052319">
    <property type="entry name" value="Centriolar_ciliogenesis_assoc"/>
</dbReference>
<dbReference type="Pfam" id="PF15311">
    <property type="entry name" value="HYLS1_C"/>
    <property type="match status" value="1"/>
</dbReference>
<dbReference type="PANTHER" id="PTHR34174:SF1">
    <property type="entry name" value="CENTRIOLAR AND CILIOGENESIS-ASSOCIATED PROTEIN HYLS1"/>
    <property type="match status" value="1"/>
</dbReference>
<keyword evidence="7" id="KW-0966">Cell projection</keyword>
<evidence type="ECO:0000256" key="8">
    <source>
        <dbReference type="SAM" id="MobiDB-lite"/>
    </source>
</evidence>
<dbReference type="AlphaFoldDB" id="A0AAU9W4U0"/>
<evidence type="ECO:0000256" key="6">
    <source>
        <dbReference type="ARBA" id="ARBA00023212"/>
    </source>
</evidence>
<feature type="region of interest" description="Disordered" evidence="8">
    <location>
        <begin position="40"/>
        <end position="175"/>
    </location>
</feature>
<evidence type="ECO:0000259" key="9">
    <source>
        <dbReference type="Pfam" id="PF15311"/>
    </source>
</evidence>
<evidence type="ECO:0000256" key="3">
    <source>
        <dbReference type="ARBA" id="ARBA00010091"/>
    </source>
</evidence>
<dbReference type="PANTHER" id="PTHR34174">
    <property type="entry name" value="HYDROLETHALUS SYNDROME PROTEIN 1"/>
    <property type="match status" value="1"/>
</dbReference>
<evidence type="ECO:0000313" key="10">
    <source>
        <dbReference type="EMBL" id="CAH3043392.1"/>
    </source>
</evidence>
<evidence type="ECO:0000256" key="5">
    <source>
        <dbReference type="ARBA" id="ARBA00022794"/>
    </source>
</evidence>
<dbReference type="Proteomes" id="UP001159428">
    <property type="component" value="Unassembled WGS sequence"/>
</dbReference>
<organism evidence="10 11">
    <name type="scientific">Pocillopora meandrina</name>
    <dbReference type="NCBI Taxonomy" id="46732"/>
    <lineage>
        <taxon>Eukaryota</taxon>
        <taxon>Metazoa</taxon>
        <taxon>Cnidaria</taxon>
        <taxon>Anthozoa</taxon>
        <taxon>Hexacorallia</taxon>
        <taxon>Scleractinia</taxon>
        <taxon>Astrocoeniina</taxon>
        <taxon>Pocilloporidae</taxon>
        <taxon>Pocillopora</taxon>
    </lineage>
</organism>
<evidence type="ECO:0000256" key="2">
    <source>
        <dbReference type="ARBA" id="ARBA00004138"/>
    </source>
</evidence>
<feature type="compositionally biased region" description="Polar residues" evidence="8">
    <location>
        <begin position="57"/>
        <end position="68"/>
    </location>
</feature>
<evidence type="ECO:0000313" key="11">
    <source>
        <dbReference type="Proteomes" id="UP001159428"/>
    </source>
</evidence>
<feature type="compositionally biased region" description="Polar residues" evidence="8">
    <location>
        <begin position="145"/>
        <end position="164"/>
    </location>
</feature>
<comment type="similarity">
    <text evidence="3">Belongs to the HYLS1 family.</text>
</comment>
<evidence type="ECO:0000256" key="7">
    <source>
        <dbReference type="ARBA" id="ARBA00023273"/>
    </source>
</evidence>
<protein>
    <recommendedName>
        <fullName evidence="9">Centriolar and ciliogenesis-associated protein HYLS1 C-terminal domain-containing protein</fullName>
    </recommendedName>
</protein>
<dbReference type="EMBL" id="CALNXJ010000007">
    <property type="protein sequence ID" value="CAH3043392.1"/>
    <property type="molecule type" value="Genomic_DNA"/>
</dbReference>
<comment type="caution">
    <text evidence="10">The sequence shown here is derived from an EMBL/GenBank/DDBJ whole genome shotgun (WGS) entry which is preliminary data.</text>
</comment>
<dbReference type="GO" id="GO:0097730">
    <property type="term" value="C:non-motile cilium"/>
    <property type="evidence" value="ECO:0007669"/>
    <property type="project" value="TreeGrafter"/>
</dbReference>
<dbReference type="GO" id="GO:0060271">
    <property type="term" value="P:cilium assembly"/>
    <property type="evidence" value="ECO:0007669"/>
    <property type="project" value="TreeGrafter"/>
</dbReference>
<evidence type="ECO:0000256" key="4">
    <source>
        <dbReference type="ARBA" id="ARBA00022490"/>
    </source>
</evidence>
<keyword evidence="6" id="KW-0206">Cytoskeleton</keyword>
<keyword evidence="4" id="KW-0963">Cytoplasm</keyword>
<name>A0AAU9W4U0_9CNID</name>
<keyword evidence="11" id="KW-1185">Reference proteome</keyword>
<dbReference type="InterPro" id="IPR027918">
    <property type="entry name" value="HYLS1_C_dom"/>
</dbReference>